<keyword evidence="5 8" id="KW-0472">Membrane</keyword>
<feature type="domain" description="Guanylate cyclase" evidence="9">
    <location>
        <begin position="228"/>
        <end position="360"/>
    </location>
</feature>
<keyword evidence="2 8" id="KW-0812">Transmembrane</keyword>
<gene>
    <name evidence="10" type="ORF">ACHAWO_000561</name>
</gene>
<comment type="subcellular location">
    <subcellularLocation>
        <location evidence="1">Membrane</location>
    </subcellularLocation>
</comment>
<dbReference type="Gene3D" id="3.30.70.1230">
    <property type="entry name" value="Nucleotide cyclase"/>
    <property type="match status" value="1"/>
</dbReference>
<dbReference type="InterPro" id="IPR050401">
    <property type="entry name" value="Cyclic_nucleotide_synthase"/>
</dbReference>
<dbReference type="GO" id="GO:0016829">
    <property type="term" value="F:lyase activity"/>
    <property type="evidence" value="ECO:0007669"/>
    <property type="project" value="UniProtKB-KW"/>
</dbReference>
<protein>
    <recommendedName>
        <fullName evidence="9">Guanylate cyclase domain-containing protein</fullName>
    </recommendedName>
</protein>
<evidence type="ECO:0000256" key="7">
    <source>
        <dbReference type="SAM" id="MobiDB-lite"/>
    </source>
</evidence>
<evidence type="ECO:0000256" key="4">
    <source>
        <dbReference type="ARBA" id="ARBA00022989"/>
    </source>
</evidence>
<evidence type="ECO:0000256" key="8">
    <source>
        <dbReference type="SAM" id="Phobius"/>
    </source>
</evidence>
<evidence type="ECO:0000256" key="6">
    <source>
        <dbReference type="ARBA" id="ARBA00023239"/>
    </source>
</evidence>
<organism evidence="10 11">
    <name type="scientific">Cyclotella atomus</name>
    <dbReference type="NCBI Taxonomy" id="382360"/>
    <lineage>
        <taxon>Eukaryota</taxon>
        <taxon>Sar</taxon>
        <taxon>Stramenopiles</taxon>
        <taxon>Ochrophyta</taxon>
        <taxon>Bacillariophyta</taxon>
        <taxon>Coscinodiscophyceae</taxon>
        <taxon>Thalassiosirophycidae</taxon>
        <taxon>Stephanodiscales</taxon>
        <taxon>Stephanodiscaceae</taxon>
        <taxon>Cyclotella</taxon>
    </lineage>
</organism>
<dbReference type="Pfam" id="PF00211">
    <property type="entry name" value="Guanylate_cyc"/>
    <property type="match status" value="1"/>
</dbReference>
<dbReference type="SMART" id="SM00044">
    <property type="entry name" value="CYCc"/>
    <property type="match status" value="1"/>
</dbReference>
<evidence type="ECO:0000313" key="11">
    <source>
        <dbReference type="Proteomes" id="UP001530400"/>
    </source>
</evidence>
<dbReference type="InterPro" id="IPR001054">
    <property type="entry name" value="A/G_cyclase"/>
</dbReference>
<dbReference type="GO" id="GO:0000166">
    <property type="term" value="F:nucleotide binding"/>
    <property type="evidence" value="ECO:0007669"/>
    <property type="project" value="UniProtKB-KW"/>
</dbReference>
<feature type="compositionally biased region" description="Basic and acidic residues" evidence="7">
    <location>
        <begin position="173"/>
        <end position="189"/>
    </location>
</feature>
<evidence type="ECO:0000259" key="9">
    <source>
        <dbReference type="PROSITE" id="PS50125"/>
    </source>
</evidence>
<keyword evidence="6" id="KW-0456">Lyase</keyword>
<evidence type="ECO:0000256" key="2">
    <source>
        <dbReference type="ARBA" id="ARBA00022692"/>
    </source>
</evidence>
<sequence>MTIISFTDLAITVAYFSIPFQILFGLCRFPRLTRRATKRVVILLVLFALFIFLCGFGHLLRCVGMGDTPFFRGANIATAVISISTAAYLMPFVPTLLDGADKLYLEATTSKQIIEKLYPEQIRQRLLRRSSADVEHAVGLVEFGRKHSRLGGGYARKDQRALIRRRIQDFLRRRSSKDRSGGTLDDAKDTNSSSSSDEESSNGTNHHLTTTLRTASLNPIADDFDQASIMFADISNFTYWSSQHSPIEVFTLLESVFFEFDRIAAEMGVYKVSTVGDCYIAVTGVPCPAEDHAIILTQFAKQCRRKANQVLFQLNPTLDTSNLNLRIGIHSGPVTAGVLRGDKARFDLFGDTINTAARIESTGKPNYIHLSEETARLLELGGVGDWLLPRKDAVKAKGKGLLKTFWLREDDDDGNGAENTIDVV</sequence>
<dbReference type="AlphaFoldDB" id="A0ABD3P7W0"/>
<evidence type="ECO:0000256" key="3">
    <source>
        <dbReference type="ARBA" id="ARBA00022741"/>
    </source>
</evidence>
<keyword evidence="3" id="KW-0547">Nucleotide-binding</keyword>
<dbReference type="InterPro" id="IPR058544">
    <property type="entry name" value="ETR1_N"/>
</dbReference>
<dbReference type="GO" id="GO:0016020">
    <property type="term" value="C:membrane"/>
    <property type="evidence" value="ECO:0007669"/>
    <property type="project" value="UniProtKB-SubCell"/>
</dbReference>
<dbReference type="SUPFAM" id="SSF55073">
    <property type="entry name" value="Nucleotide cyclase"/>
    <property type="match status" value="1"/>
</dbReference>
<dbReference type="PANTHER" id="PTHR11920">
    <property type="entry name" value="GUANYLYL CYCLASE"/>
    <property type="match status" value="1"/>
</dbReference>
<dbReference type="PANTHER" id="PTHR11920:SF335">
    <property type="entry name" value="GUANYLATE CYCLASE"/>
    <property type="match status" value="1"/>
</dbReference>
<dbReference type="InterPro" id="IPR029787">
    <property type="entry name" value="Nucleotide_cyclase"/>
</dbReference>
<evidence type="ECO:0000256" key="5">
    <source>
        <dbReference type="ARBA" id="ARBA00023136"/>
    </source>
</evidence>
<keyword evidence="11" id="KW-1185">Reference proteome</keyword>
<feature type="region of interest" description="Disordered" evidence="7">
    <location>
        <begin position="173"/>
        <end position="206"/>
    </location>
</feature>
<feature type="transmembrane region" description="Helical" evidence="8">
    <location>
        <begin position="6"/>
        <end position="29"/>
    </location>
</feature>
<evidence type="ECO:0000313" key="10">
    <source>
        <dbReference type="EMBL" id="KAL3783866.1"/>
    </source>
</evidence>
<dbReference type="Proteomes" id="UP001530400">
    <property type="component" value="Unassembled WGS sequence"/>
</dbReference>
<accession>A0ABD3P7W0</accession>
<dbReference type="EMBL" id="JALLPJ020000747">
    <property type="protein sequence ID" value="KAL3783866.1"/>
    <property type="molecule type" value="Genomic_DNA"/>
</dbReference>
<reference evidence="10 11" key="1">
    <citation type="submission" date="2024-10" db="EMBL/GenBank/DDBJ databases">
        <title>Updated reference genomes for cyclostephanoid diatoms.</title>
        <authorList>
            <person name="Roberts W.R."/>
            <person name="Alverson A.J."/>
        </authorList>
    </citation>
    <scope>NUCLEOTIDE SEQUENCE [LARGE SCALE GENOMIC DNA]</scope>
    <source>
        <strain evidence="10 11">AJA010-31</strain>
    </source>
</reference>
<proteinExistence type="predicted"/>
<feature type="transmembrane region" description="Helical" evidence="8">
    <location>
        <begin position="41"/>
        <end position="60"/>
    </location>
</feature>
<dbReference type="PROSITE" id="PS50125">
    <property type="entry name" value="GUANYLATE_CYCLASE_2"/>
    <property type="match status" value="1"/>
</dbReference>
<dbReference type="Pfam" id="PF25487">
    <property type="entry name" value="ETR1_N"/>
    <property type="match status" value="1"/>
</dbReference>
<dbReference type="CDD" id="cd07302">
    <property type="entry name" value="CHD"/>
    <property type="match status" value="1"/>
</dbReference>
<comment type="caution">
    <text evidence="10">The sequence shown here is derived from an EMBL/GenBank/DDBJ whole genome shotgun (WGS) entry which is preliminary data.</text>
</comment>
<evidence type="ECO:0000256" key="1">
    <source>
        <dbReference type="ARBA" id="ARBA00004370"/>
    </source>
</evidence>
<name>A0ABD3P7W0_9STRA</name>
<keyword evidence="4 8" id="KW-1133">Transmembrane helix</keyword>